<reference evidence="1 2" key="1">
    <citation type="journal article" date="2016" name="PLoS ONE">
        <title>The Identification of Novel Diagnostic Marker Genes for the Detection of Beer Spoiling Pediococcus damnosus Strains Using the BlAst Diagnostic Gene findEr.</title>
        <authorList>
            <person name="Behr J."/>
            <person name="Geissler A.J."/>
            <person name="Schmid J."/>
            <person name="Zehe A."/>
            <person name="Vogel R.F."/>
        </authorList>
    </citation>
    <scope>NUCLEOTIDE SEQUENCE [LARGE SCALE GENOMIC DNA]</scope>
    <source>
        <strain evidence="1 2">TMW 2.1533</strain>
    </source>
</reference>
<evidence type="ECO:0000313" key="2">
    <source>
        <dbReference type="Proteomes" id="UP000076405"/>
    </source>
</evidence>
<name>A0AAC9B3A7_9LACO</name>
<protein>
    <submittedName>
        <fullName evidence="1">Uncharacterized protein</fullName>
    </submittedName>
</protein>
<evidence type="ECO:0000313" key="1">
    <source>
        <dbReference type="EMBL" id="AMV63143.1"/>
    </source>
</evidence>
<dbReference type="Proteomes" id="UP000076405">
    <property type="component" value="Chromosome"/>
</dbReference>
<sequence>MFASKFSFEDPTHFTLSKLCSVFKGLPIVFSVSIAYQPRQLN</sequence>
<dbReference type="AlphaFoldDB" id="A0AAC9B3A7"/>
<gene>
    <name evidence="1" type="ORF">ADU70_1665</name>
</gene>
<organism evidence="1 2">
    <name type="scientific">Pediococcus damnosus</name>
    <dbReference type="NCBI Taxonomy" id="51663"/>
    <lineage>
        <taxon>Bacteria</taxon>
        <taxon>Bacillati</taxon>
        <taxon>Bacillota</taxon>
        <taxon>Bacilli</taxon>
        <taxon>Lactobacillales</taxon>
        <taxon>Lactobacillaceae</taxon>
        <taxon>Pediococcus</taxon>
    </lineage>
</organism>
<proteinExistence type="predicted"/>
<accession>A0AAC9B3A7</accession>
<dbReference type="EMBL" id="CP012275">
    <property type="protein sequence ID" value="AMV63143.1"/>
    <property type="molecule type" value="Genomic_DNA"/>
</dbReference>